<dbReference type="AlphaFoldDB" id="A0A897NS46"/>
<gene>
    <name evidence="1" type="ORF">HSEST_0085</name>
</gene>
<protein>
    <submittedName>
        <fullName evidence="1">Uncharacterized protein</fullName>
    </submittedName>
</protein>
<evidence type="ECO:0000313" key="1">
    <source>
        <dbReference type="EMBL" id="QSG13643.1"/>
    </source>
</evidence>
<dbReference type="RefSeq" id="WP_418886522.1">
    <property type="nucleotide sequence ID" value="NZ_CP064791.1"/>
</dbReference>
<dbReference type="InterPro" id="IPR058716">
    <property type="entry name" value="WNWW_dom-containing"/>
</dbReference>
<sequence>MDPDTLETQLKAEFDAGDRPAHVVARQARDLADAGQIESDLDHELTADRIVANLRDAPSEYSLVERWNWWLGALELSHGGYERFRIRPDAV</sequence>
<reference evidence="1 2" key="1">
    <citation type="submission" date="2020-11" db="EMBL/GenBank/DDBJ databases">
        <title>Carbohydrate-dependent, anaerobic sulfur respiration: A novel catabolism in halophilic archaea.</title>
        <authorList>
            <person name="Sorokin D.Y."/>
            <person name="Messina E."/>
            <person name="Smedile F."/>
            <person name="La Cono V."/>
            <person name="Hallsworth J.E."/>
            <person name="Yakimov M.M."/>
        </authorList>
    </citation>
    <scope>NUCLEOTIDE SEQUENCE [LARGE SCALE GENOMIC DNA]</scope>
    <source>
        <strain evidence="1 2">HSR-Est</strain>
    </source>
</reference>
<accession>A0A897NS46</accession>
<dbReference type="GeneID" id="68856729"/>
<dbReference type="EMBL" id="CP064791">
    <property type="protein sequence ID" value="QSG13643.1"/>
    <property type="molecule type" value="Genomic_DNA"/>
</dbReference>
<dbReference type="Pfam" id="PF26484">
    <property type="entry name" value="WNWW"/>
    <property type="match status" value="1"/>
</dbReference>
<evidence type="ECO:0000313" key="2">
    <source>
        <dbReference type="Proteomes" id="UP000663292"/>
    </source>
</evidence>
<proteinExistence type="predicted"/>
<name>A0A897NS46_9EURY</name>
<organism evidence="1 2">
    <name type="scientific">Halapricum desulfuricans</name>
    <dbReference type="NCBI Taxonomy" id="2841257"/>
    <lineage>
        <taxon>Archaea</taxon>
        <taxon>Methanobacteriati</taxon>
        <taxon>Methanobacteriota</taxon>
        <taxon>Stenosarchaea group</taxon>
        <taxon>Halobacteria</taxon>
        <taxon>Halobacteriales</taxon>
        <taxon>Haloarculaceae</taxon>
        <taxon>Halapricum</taxon>
    </lineage>
</organism>
<keyword evidence="2" id="KW-1185">Reference proteome</keyword>
<dbReference type="Proteomes" id="UP000663292">
    <property type="component" value="Chromosome"/>
</dbReference>